<protein>
    <submittedName>
        <fullName evidence="1">Ferritin-like metal-binding protein YciE</fullName>
    </submittedName>
</protein>
<dbReference type="Proteomes" id="UP000183413">
    <property type="component" value="Unassembled WGS sequence"/>
</dbReference>
<accession>A0A1I5RQC8</accession>
<evidence type="ECO:0000313" key="1">
    <source>
        <dbReference type="EMBL" id="SFP60607.1"/>
    </source>
</evidence>
<dbReference type="InterPro" id="IPR012347">
    <property type="entry name" value="Ferritin-like"/>
</dbReference>
<dbReference type="AlphaFoldDB" id="A0A1I5RQC8"/>
<evidence type="ECO:0000313" key="2">
    <source>
        <dbReference type="Proteomes" id="UP000183413"/>
    </source>
</evidence>
<sequence>MIGVPDRTLMTTVERQLVGYLKDAHALQEHVEAALSELLTTAADEPRICRPLGRYAERSRAHTRAIEGRLRAHGAAPSIIKDAGMLFAAVVEGGLGRSRRDRAGKHVRDAYVAVHLQIAAGEMLRRVAERAGDRETAAVAAAMCDDAHAMSRELSDRWDLAVEMSLRRHGVRDVPPPPGGGDR</sequence>
<name>A0A1I5RQC8_9ACTN</name>
<dbReference type="EMBL" id="FOVH01000015">
    <property type="protein sequence ID" value="SFP60607.1"/>
    <property type="molecule type" value="Genomic_DNA"/>
</dbReference>
<proteinExistence type="predicted"/>
<dbReference type="SUPFAM" id="SSF47240">
    <property type="entry name" value="Ferritin-like"/>
    <property type="match status" value="1"/>
</dbReference>
<dbReference type="eggNOG" id="COG3685">
    <property type="taxonomic scope" value="Bacteria"/>
</dbReference>
<gene>
    <name evidence="1" type="ORF">SAMN04489713_115204</name>
</gene>
<dbReference type="InterPro" id="IPR010287">
    <property type="entry name" value="DUF892_YciF-like"/>
</dbReference>
<dbReference type="Gene3D" id="1.20.1260.10">
    <property type="match status" value="1"/>
</dbReference>
<dbReference type="Pfam" id="PF05974">
    <property type="entry name" value="DUF892"/>
    <property type="match status" value="1"/>
</dbReference>
<dbReference type="STRING" id="1993.SAMN04489713_115204"/>
<dbReference type="InterPro" id="IPR009078">
    <property type="entry name" value="Ferritin-like_SF"/>
</dbReference>
<keyword evidence="2" id="KW-1185">Reference proteome</keyword>
<organism evidence="1 2">
    <name type="scientific">Actinomadura madurae</name>
    <dbReference type="NCBI Taxonomy" id="1993"/>
    <lineage>
        <taxon>Bacteria</taxon>
        <taxon>Bacillati</taxon>
        <taxon>Actinomycetota</taxon>
        <taxon>Actinomycetes</taxon>
        <taxon>Streptosporangiales</taxon>
        <taxon>Thermomonosporaceae</taxon>
        <taxon>Actinomadura</taxon>
    </lineage>
</organism>
<dbReference type="InParanoid" id="A0A1I5RQC8"/>
<reference evidence="1 2" key="1">
    <citation type="submission" date="2016-10" db="EMBL/GenBank/DDBJ databases">
        <authorList>
            <person name="de Groot N.N."/>
        </authorList>
    </citation>
    <scope>NUCLEOTIDE SEQUENCE [LARGE SCALE GENOMIC DNA]</scope>
    <source>
        <strain evidence="1 2">DSM 43067</strain>
    </source>
</reference>